<dbReference type="AlphaFoldDB" id="L1JIS4"/>
<reference evidence="5" key="2">
    <citation type="submission" date="2012-11" db="EMBL/GenBank/DDBJ databases">
        <authorList>
            <person name="Kuo A."/>
            <person name="Curtis B.A."/>
            <person name="Tanifuji G."/>
            <person name="Burki F."/>
            <person name="Gruber A."/>
            <person name="Irimia M."/>
            <person name="Maruyama S."/>
            <person name="Arias M.C."/>
            <person name="Ball S.G."/>
            <person name="Gile G.H."/>
            <person name="Hirakawa Y."/>
            <person name="Hopkins J.F."/>
            <person name="Rensing S.A."/>
            <person name="Schmutz J."/>
            <person name="Symeonidi A."/>
            <person name="Elias M."/>
            <person name="Eveleigh R.J."/>
            <person name="Herman E.K."/>
            <person name="Klute M.J."/>
            <person name="Nakayama T."/>
            <person name="Obornik M."/>
            <person name="Reyes-Prieto A."/>
            <person name="Armbrust E.V."/>
            <person name="Aves S.J."/>
            <person name="Beiko R.G."/>
            <person name="Coutinho P."/>
            <person name="Dacks J.B."/>
            <person name="Durnford D.G."/>
            <person name="Fast N.M."/>
            <person name="Green B.R."/>
            <person name="Grisdale C."/>
            <person name="Hempe F."/>
            <person name="Henrissat B."/>
            <person name="Hoppner M.P."/>
            <person name="Ishida K.-I."/>
            <person name="Kim E."/>
            <person name="Koreny L."/>
            <person name="Kroth P.G."/>
            <person name="Liu Y."/>
            <person name="Malik S.-B."/>
            <person name="Maier U.G."/>
            <person name="McRose D."/>
            <person name="Mock T."/>
            <person name="Neilson J.A."/>
            <person name="Onodera N.T."/>
            <person name="Poole A.M."/>
            <person name="Pritham E.J."/>
            <person name="Richards T.A."/>
            <person name="Rocap G."/>
            <person name="Roy S.W."/>
            <person name="Sarai C."/>
            <person name="Schaack S."/>
            <person name="Shirato S."/>
            <person name="Slamovits C.H."/>
            <person name="Spencer D.F."/>
            <person name="Suzuki S."/>
            <person name="Worden A.Z."/>
            <person name="Zauner S."/>
            <person name="Barry K."/>
            <person name="Bell C."/>
            <person name="Bharti A.K."/>
            <person name="Crow J.A."/>
            <person name="Grimwood J."/>
            <person name="Kramer R."/>
            <person name="Lindquist E."/>
            <person name="Lucas S."/>
            <person name="Salamov A."/>
            <person name="McFadden G.I."/>
            <person name="Lane C.E."/>
            <person name="Keeling P.J."/>
            <person name="Gray M.W."/>
            <person name="Grigoriev I.V."/>
            <person name="Archibald J.M."/>
        </authorList>
    </citation>
    <scope>NUCLEOTIDE SEQUENCE</scope>
    <source>
        <strain evidence="5">CCMP2712</strain>
    </source>
</reference>
<dbReference type="Proteomes" id="UP000011087">
    <property type="component" value="Unassembled WGS sequence"/>
</dbReference>
<feature type="transmembrane region" description="Helical" evidence="2">
    <location>
        <begin position="51"/>
        <end position="70"/>
    </location>
</feature>
<reference evidence="3 5" key="1">
    <citation type="journal article" date="2012" name="Nature">
        <title>Algal genomes reveal evolutionary mosaicism and the fate of nucleomorphs.</title>
        <authorList>
            <consortium name="DOE Joint Genome Institute"/>
            <person name="Curtis B.A."/>
            <person name="Tanifuji G."/>
            <person name="Burki F."/>
            <person name="Gruber A."/>
            <person name="Irimia M."/>
            <person name="Maruyama S."/>
            <person name="Arias M.C."/>
            <person name="Ball S.G."/>
            <person name="Gile G.H."/>
            <person name="Hirakawa Y."/>
            <person name="Hopkins J.F."/>
            <person name="Kuo A."/>
            <person name="Rensing S.A."/>
            <person name="Schmutz J."/>
            <person name="Symeonidi A."/>
            <person name="Elias M."/>
            <person name="Eveleigh R.J."/>
            <person name="Herman E.K."/>
            <person name="Klute M.J."/>
            <person name="Nakayama T."/>
            <person name="Obornik M."/>
            <person name="Reyes-Prieto A."/>
            <person name="Armbrust E.V."/>
            <person name="Aves S.J."/>
            <person name="Beiko R.G."/>
            <person name="Coutinho P."/>
            <person name="Dacks J.B."/>
            <person name="Durnford D.G."/>
            <person name="Fast N.M."/>
            <person name="Green B.R."/>
            <person name="Grisdale C.J."/>
            <person name="Hempel F."/>
            <person name="Henrissat B."/>
            <person name="Hoppner M.P."/>
            <person name="Ishida K."/>
            <person name="Kim E."/>
            <person name="Koreny L."/>
            <person name="Kroth P.G."/>
            <person name="Liu Y."/>
            <person name="Malik S.B."/>
            <person name="Maier U.G."/>
            <person name="McRose D."/>
            <person name="Mock T."/>
            <person name="Neilson J.A."/>
            <person name="Onodera N.T."/>
            <person name="Poole A.M."/>
            <person name="Pritham E.J."/>
            <person name="Richards T.A."/>
            <person name="Rocap G."/>
            <person name="Roy S.W."/>
            <person name="Sarai C."/>
            <person name="Schaack S."/>
            <person name="Shirato S."/>
            <person name="Slamovits C.H."/>
            <person name="Spencer D.F."/>
            <person name="Suzuki S."/>
            <person name="Worden A.Z."/>
            <person name="Zauner S."/>
            <person name="Barry K."/>
            <person name="Bell C."/>
            <person name="Bharti A.K."/>
            <person name="Crow J.A."/>
            <person name="Grimwood J."/>
            <person name="Kramer R."/>
            <person name="Lindquist E."/>
            <person name="Lucas S."/>
            <person name="Salamov A."/>
            <person name="McFadden G.I."/>
            <person name="Lane C.E."/>
            <person name="Keeling P.J."/>
            <person name="Gray M.W."/>
            <person name="Grigoriev I.V."/>
            <person name="Archibald J.M."/>
        </authorList>
    </citation>
    <scope>NUCLEOTIDE SEQUENCE</scope>
    <source>
        <strain evidence="3 5">CCMP2712</strain>
    </source>
</reference>
<dbReference type="HOGENOM" id="CLU_1771615_0_0_1"/>
<feature type="compositionally biased region" description="Basic and acidic residues" evidence="1">
    <location>
        <begin position="1"/>
        <end position="15"/>
    </location>
</feature>
<evidence type="ECO:0000313" key="3">
    <source>
        <dbReference type="EMBL" id="EKX48386.1"/>
    </source>
</evidence>
<dbReference type="OrthoDB" id="201045at2759"/>
<evidence type="ECO:0000256" key="2">
    <source>
        <dbReference type="SAM" id="Phobius"/>
    </source>
</evidence>
<keyword evidence="2" id="KW-0472">Membrane</keyword>
<evidence type="ECO:0000313" key="4">
    <source>
        <dbReference type="EnsemblProtists" id="EKX48386"/>
    </source>
</evidence>
<keyword evidence="2" id="KW-1133">Transmembrane helix</keyword>
<organism evidence="3">
    <name type="scientific">Guillardia theta (strain CCMP2712)</name>
    <name type="common">Cryptophyte</name>
    <dbReference type="NCBI Taxonomy" id="905079"/>
    <lineage>
        <taxon>Eukaryota</taxon>
        <taxon>Cryptophyceae</taxon>
        <taxon>Pyrenomonadales</taxon>
        <taxon>Geminigeraceae</taxon>
        <taxon>Guillardia</taxon>
    </lineage>
</organism>
<keyword evidence="5" id="KW-1185">Reference proteome</keyword>
<reference evidence="4" key="3">
    <citation type="submission" date="2015-06" db="UniProtKB">
        <authorList>
            <consortium name="EnsemblProtists"/>
        </authorList>
    </citation>
    <scope>IDENTIFICATION</scope>
</reference>
<feature type="region of interest" description="Disordered" evidence="1">
    <location>
        <begin position="1"/>
        <end position="27"/>
    </location>
</feature>
<dbReference type="EnsemblProtists" id="EKX48386">
    <property type="protein sequence ID" value="EKX48386"/>
    <property type="gene ID" value="GUITHDRAFT_136890"/>
</dbReference>
<evidence type="ECO:0000256" key="1">
    <source>
        <dbReference type="SAM" id="MobiDB-lite"/>
    </source>
</evidence>
<gene>
    <name evidence="3" type="ORF">GUITHDRAFT_136890</name>
</gene>
<sequence>MLNTAEDTRQEKLEQSKQQTIGTATEGSEKKISWNELFAMQKDELYATVKGYGPAGIISIIIVGGIFWALYIPDDSTVIVYAYHQTTGEWISPTLILFPVGATKVAVTALGFWTAARFFLPVRLGAALAITPWVKKNIVDKLSSRKE</sequence>
<dbReference type="PaxDb" id="55529-EKX48386"/>
<evidence type="ECO:0000313" key="5">
    <source>
        <dbReference type="Proteomes" id="UP000011087"/>
    </source>
</evidence>
<dbReference type="GeneID" id="17305007"/>
<accession>L1JIS4</accession>
<feature type="compositionally biased region" description="Polar residues" evidence="1">
    <location>
        <begin position="16"/>
        <end position="26"/>
    </location>
</feature>
<name>L1JIS4_GUITC</name>
<proteinExistence type="predicted"/>
<keyword evidence="2" id="KW-0812">Transmembrane</keyword>
<protein>
    <submittedName>
        <fullName evidence="3 4">Uncharacterized protein</fullName>
    </submittedName>
</protein>
<dbReference type="KEGG" id="gtt:GUITHDRAFT_136890"/>
<dbReference type="RefSeq" id="XP_005835366.1">
    <property type="nucleotide sequence ID" value="XM_005835309.1"/>
</dbReference>
<feature type="transmembrane region" description="Helical" evidence="2">
    <location>
        <begin position="90"/>
        <end position="113"/>
    </location>
</feature>
<dbReference type="EMBL" id="JH992986">
    <property type="protein sequence ID" value="EKX48386.1"/>
    <property type="molecule type" value="Genomic_DNA"/>
</dbReference>